<comment type="caution">
    <text evidence="2">The sequence shown here is derived from an EMBL/GenBank/DDBJ whole genome shotgun (WGS) entry which is preliminary data.</text>
</comment>
<dbReference type="InterPro" id="IPR016024">
    <property type="entry name" value="ARM-type_fold"/>
</dbReference>
<dbReference type="Proteomes" id="UP000812287">
    <property type="component" value="Unassembled WGS sequence"/>
</dbReference>
<dbReference type="AlphaFoldDB" id="A0A9P7VKU8"/>
<sequence length="812" mass="89101">MRIASTKSLDKENIPINNLPPLLKQSHEQPPALGLFNSTAQSMIVEQDQDDISWATIPMPSSPLFNPRLSDKKSYNSSISTLANSLSAQPGVSLADLNEAYTELANRIRTDADAINDENQDHVSLVILRKASASLSKAIRRDIKLIMIEASLEDLTGSKTPTNEQALTALEARYSLTNNALRLLSDIVSMKPLCKQFTDKELRSFLGDIVAVLMAPNIPSPDPQRIRNFILWILGNQCLPTDVLSAYSHTMAIIVMQGLGSGLGKSEYRTNSLKIVLKLVTDQRAEFVPSLLQFFSDLLPFLISPTLEYRLLVTRIISRLAATKLEDSSTAMDAFQSVAAKIRDFIAEFSSRSARHSEFGGIREALSPERAVETQSPGWSLVAVSSLIVLSDYGALTHRPSIFLFVKTLSEAASQQQLKRLQPIVWKCLVWAFSSVLEMRTKSNTTRAEETIESAFLVVQEELKGHIGEVIIAAVLSAEDGSAEGVSRALSVLGKMVSSDHVSTRADGILLLSQALGSIGTPSSPGKDTPAVKSYLPLELLDDTLLNATSRTISSAVEAINKKSPHLLWQLSEEDIIRKWDALIDIWITASTAVLRDPDSVLLKNLIGAWQSLLLVQTQLTQGGVHLTTSSGFAGRVFSIMTGFLSMSEPNGSVEAPTRSLRFVSQLWSVAKNVFADRWLHGLAEDLLKTTLTIQCPVETPDLHSAWSSLCEGLAASLDVSHCNEFGILGDIMSSEPDVTMRLWRVLARKSRDVDLLSEQVLVTLLKMSFGKWPTTNNDLEIWRELLSRAISKATVSSSKLVSDILEDKHSK</sequence>
<dbReference type="OrthoDB" id="3259617at2759"/>
<name>A0A9P7VKU8_9AGAR</name>
<dbReference type="EMBL" id="MU250547">
    <property type="protein sequence ID" value="KAG7442978.1"/>
    <property type="molecule type" value="Genomic_DNA"/>
</dbReference>
<proteinExistence type="predicted"/>
<evidence type="ECO:0000313" key="2">
    <source>
        <dbReference type="EMBL" id="KAG7442978.1"/>
    </source>
</evidence>
<dbReference type="SUPFAM" id="SSF48371">
    <property type="entry name" value="ARM repeat"/>
    <property type="match status" value="1"/>
</dbReference>
<reference evidence="2" key="1">
    <citation type="submission" date="2020-11" db="EMBL/GenBank/DDBJ databases">
        <title>Adaptations for nitrogen fixation in a non-lichenized fungal sporocarp promotes dispersal by wood-feeding termites.</title>
        <authorList>
            <consortium name="DOE Joint Genome Institute"/>
            <person name="Koch R.A."/>
            <person name="Yoon G."/>
            <person name="Arayal U."/>
            <person name="Lail K."/>
            <person name="Amirebrahimi M."/>
            <person name="Labutti K."/>
            <person name="Lipzen A."/>
            <person name="Riley R."/>
            <person name="Barry K."/>
            <person name="Henrissat B."/>
            <person name="Grigoriev I.V."/>
            <person name="Herr J.R."/>
            <person name="Aime M.C."/>
        </authorList>
    </citation>
    <scope>NUCLEOTIDE SEQUENCE</scope>
    <source>
        <strain evidence="2">MCA 3950</strain>
    </source>
</reference>
<protein>
    <submittedName>
        <fullName evidence="2">Uncharacterized protein</fullName>
    </submittedName>
</protein>
<evidence type="ECO:0000313" key="3">
    <source>
        <dbReference type="Proteomes" id="UP000812287"/>
    </source>
</evidence>
<organism evidence="2 3">
    <name type="scientific">Guyanagaster necrorhizus</name>
    <dbReference type="NCBI Taxonomy" id="856835"/>
    <lineage>
        <taxon>Eukaryota</taxon>
        <taxon>Fungi</taxon>
        <taxon>Dikarya</taxon>
        <taxon>Basidiomycota</taxon>
        <taxon>Agaricomycotina</taxon>
        <taxon>Agaricomycetes</taxon>
        <taxon>Agaricomycetidae</taxon>
        <taxon>Agaricales</taxon>
        <taxon>Marasmiineae</taxon>
        <taxon>Physalacriaceae</taxon>
        <taxon>Guyanagaster</taxon>
    </lineage>
</organism>
<dbReference type="RefSeq" id="XP_043036478.1">
    <property type="nucleotide sequence ID" value="XM_043180570.1"/>
</dbReference>
<gene>
    <name evidence="2" type="ORF">BT62DRAFT_343045</name>
</gene>
<keyword evidence="3" id="KW-1185">Reference proteome</keyword>
<feature type="region of interest" description="Disordered" evidence="1">
    <location>
        <begin position="1"/>
        <end position="27"/>
    </location>
</feature>
<evidence type="ECO:0000256" key="1">
    <source>
        <dbReference type="SAM" id="MobiDB-lite"/>
    </source>
</evidence>
<dbReference type="GeneID" id="66102866"/>
<accession>A0A9P7VKU8</accession>